<keyword evidence="5" id="KW-0560">Oxidoreductase</keyword>
<comment type="similarity">
    <text evidence="2">Belongs to the nitronate monooxygenase family. NMO class I subfamily.</text>
</comment>
<comment type="caution">
    <text evidence="7">The sequence shown here is derived from an EMBL/GenBank/DDBJ whole genome shotgun (WGS) entry which is preliminary data.</text>
</comment>
<evidence type="ECO:0000256" key="1">
    <source>
        <dbReference type="ARBA" id="ARBA00001917"/>
    </source>
</evidence>
<name>A0AAD5TRX0_9FUNG</name>
<evidence type="ECO:0000256" key="2">
    <source>
        <dbReference type="ARBA" id="ARBA00009881"/>
    </source>
</evidence>
<proteinExistence type="inferred from homology"/>
<dbReference type="Gene3D" id="3.20.20.70">
    <property type="entry name" value="Aldolase class I"/>
    <property type="match status" value="1"/>
</dbReference>
<evidence type="ECO:0000256" key="4">
    <source>
        <dbReference type="ARBA" id="ARBA00022643"/>
    </source>
</evidence>
<dbReference type="Pfam" id="PF03060">
    <property type="entry name" value="NMO"/>
    <property type="match status" value="1"/>
</dbReference>
<keyword evidence="4" id="KW-0288">FMN</keyword>
<evidence type="ECO:0000313" key="7">
    <source>
        <dbReference type="EMBL" id="KAJ3185610.1"/>
    </source>
</evidence>
<dbReference type="CDD" id="cd04730">
    <property type="entry name" value="NPD_like"/>
    <property type="match status" value="1"/>
</dbReference>
<evidence type="ECO:0000313" key="8">
    <source>
        <dbReference type="Proteomes" id="UP001212152"/>
    </source>
</evidence>
<accession>A0AAD5TRX0</accession>
<dbReference type="GO" id="GO:0018580">
    <property type="term" value="F:nitronate monooxygenase activity"/>
    <property type="evidence" value="ECO:0007669"/>
    <property type="project" value="InterPro"/>
</dbReference>
<dbReference type="InterPro" id="IPR004136">
    <property type="entry name" value="NMO"/>
</dbReference>
<dbReference type="EMBL" id="JADGJQ010000001">
    <property type="protein sequence ID" value="KAJ3185610.1"/>
    <property type="molecule type" value="Genomic_DNA"/>
</dbReference>
<dbReference type="AlphaFoldDB" id="A0AAD5TRX0"/>
<reference evidence="7" key="1">
    <citation type="submission" date="2020-05" db="EMBL/GenBank/DDBJ databases">
        <title>Phylogenomic resolution of chytrid fungi.</title>
        <authorList>
            <person name="Stajich J.E."/>
            <person name="Amses K."/>
            <person name="Simmons R."/>
            <person name="Seto K."/>
            <person name="Myers J."/>
            <person name="Bonds A."/>
            <person name="Quandt C.A."/>
            <person name="Barry K."/>
            <person name="Liu P."/>
            <person name="Grigoriev I."/>
            <person name="Longcore J.E."/>
            <person name="James T.Y."/>
        </authorList>
    </citation>
    <scope>NUCLEOTIDE SEQUENCE</scope>
    <source>
        <strain evidence="7">JEL0379</strain>
    </source>
</reference>
<organism evidence="7 8">
    <name type="scientific">Geranomyces variabilis</name>
    <dbReference type="NCBI Taxonomy" id="109894"/>
    <lineage>
        <taxon>Eukaryota</taxon>
        <taxon>Fungi</taxon>
        <taxon>Fungi incertae sedis</taxon>
        <taxon>Chytridiomycota</taxon>
        <taxon>Chytridiomycota incertae sedis</taxon>
        <taxon>Chytridiomycetes</taxon>
        <taxon>Spizellomycetales</taxon>
        <taxon>Powellomycetaceae</taxon>
        <taxon>Geranomyces</taxon>
    </lineage>
</organism>
<dbReference type="SUPFAM" id="SSF51412">
    <property type="entry name" value="Inosine monophosphate dehydrogenase (IMPDH)"/>
    <property type="match status" value="1"/>
</dbReference>
<dbReference type="Proteomes" id="UP001212152">
    <property type="component" value="Unassembled WGS sequence"/>
</dbReference>
<evidence type="ECO:0000256" key="3">
    <source>
        <dbReference type="ARBA" id="ARBA00022630"/>
    </source>
</evidence>
<sequence length="364" mass="37892">MPAPAARQLLCSLLQIEHPLLLAPMLNVSTPSLVAAASNSGGLGIYGASSSSPADLVRIIGEIRSLTAKPFGINLFVPEPHNPSFTAAQTRAVEQAHVLLNKFRAEVGMSPTSTSPPIKDTRELFESQIDTIIAERVPVLSLHFGTPSAATFAKIKASKTVTIATATNVAEARELEQAGADIICAQGTEAGGHHGTFIGDHRAGEIGLLALIPEICNAVTVPVVAAGGIMTGSAINAVMQLGAAGAQLGTAFLTCPESNASAAHVKILRDGSAQSTILTQAFTGRVARGLATSPIIEALDEVQQQLPNTFCLAARDLFAEAKKKGRPELSPMWAGQGFRQARELPAGELFEKLLSELKAATKGV</sequence>
<evidence type="ECO:0000256" key="5">
    <source>
        <dbReference type="ARBA" id="ARBA00023002"/>
    </source>
</evidence>
<keyword evidence="6" id="KW-0503">Monooxygenase</keyword>
<gene>
    <name evidence="7" type="ORF">HDU87_000234</name>
</gene>
<keyword evidence="3" id="KW-0285">Flavoprotein</keyword>
<protein>
    <recommendedName>
        <fullName evidence="9">Nitronate monooxygenase</fullName>
    </recommendedName>
</protein>
<evidence type="ECO:0008006" key="9">
    <source>
        <dbReference type="Google" id="ProtNLM"/>
    </source>
</evidence>
<dbReference type="PANTHER" id="PTHR42747:SF3">
    <property type="entry name" value="NITRONATE MONOOXYGENASE-RELATED"/>
    <property type="match status" value="1"/>
</dbReference>
<keyword evidence="8" id="KW-1185">Reference proteome</keyword>
<evidence type="ECO:0000256" key="6">
    <source>
        <dbReference type="ARBA" id="ARBA00023033"/>
    </source>
</evidence>
<dbReference type="PANTHER" id="PTHR42747">
    <property type="entry name" value="NITRONATE MONOOXYGENASE-RELATED"/>
    <property type="match status" value="1"/>
</dbReference>
<comment type="cofactor">
    <cofactor evidence="1">
        <name>FMN</name>
        <dbReference type="ChEBI" id="CHEBI:58210"/>
    </cofactor>
</comment>
<dbReference type="InterPro" id="IPR013785">
    <property type="entry name" value="Aldolase_TIM"/>
</dbReference>